<feature type="compositionally biased region" description="Pro residues" evidence="6">
    <location>
        <begin position="232"/>
        <end position="241"/>
    </location>
</feature>
<feature type="domain" description="ASD2" evidence="7">
    <location>
        <begin position="264"/>
        <end position="538"/>
    </location>
</feature>
<comment type="subcellular location">
    <subcellularLocation>
        <location evidence="1">Cytoplasm</location>
        <location evidence="1">Cytoskeleton</location>
    </subcellularLocation>
</comment>
<gene>
    <name evidence="8" type="ORF">NTJ_15515</name>
</gene>
<keyword evidence="3" id="KW-0963">Cytoplasm</keyword>
<dbReference type="Proteomes" id="UP001307889">
    <property type="component" value="Chromosome 14"/>
</dbReference>
<protein>
    <submittedName>
        <fullName evidence="8">Apx/Shroom domain ASD2</fullName>
    </submittedName>
</protein>
<feature type="compositionally biased region" description="Polar residues" evidence="6">
    <location>
        <begin position="120"/>
        <end position="129"/>
    </location>
</feature>
<keyword evidence="4" id="KW-0206">Cytoskeleton</keyword>
<dbReference type="PROSITE" id="PS51307">
    <property type="entry name" value="ASD2"/>
    <property type="match status" value="1"/>
</dbReference>
<evidence type="ECO:0000313" key="8">
    <source>
        <dbReference type="EMBL" id="BET02697.1"/>
    </source>
</evidence>
<evidence type="ECO:0000256" key="6">
    <source>
        <dbReference type="SAM" id="MobiDB-lite"/>
    </source>
</evidence>
<name>A0ABN7BED6_9HEMI</name>
<dbReference type="InterPro" id="IPR014799">
    <property type="entry name" value="ASD2_dom"/>
</dbReference>
<feature type="compositionally biased region" description="Low complexity" evidence="6">
    <location>
        <begin position="130"/>
        <end position="150"/>
    </location>
</feature>
<feature type="compositionally biased region" description="Low complexity" evidence="6">
    <location>
        <begin position="306"/>
        <end position="319"/>
    </location>
</feature>
<dbReference type="Pfam" id="PF08687">
    <property type="entry name" value="ASD2"/>
    <property type="match status" value="1"/>
</dbReference>
<feature type="region of interest" description="Disordered" evidence="6">
    <location>
        <begin position="306"/>
        <end position="364"/>
    </location>
</feature>
<accession>A0ABN7BED6</accession>
<feature type="region of interest" description="Disordered" evidence="6">
    <location>
        <begin position="31"/>
        <end position="60"/>
    </location>
</feature>
<evidence type="ECO:0000313" key="9">
    <source>
        <dbReference type="Proteomes" id="UP001307889"/>
    </source>
</evidence>
<evidence type="ECO:0000256" key="2">
    <source>
        <dbReference type="ARBA" id="ARBA00006469"/>
    </source>
</evidence>
<feature type="compositionally biased region" description="Basic and acidic residues" evidence="6">
    <location>
        <begin position="31"/>
        <end position="41"/>
    </location>
</feature>
<feature type="compositionally biased region" description="Low complexity" evidence="6">
    <location>
        <begin position="348"/>
        <end position="361"/>
    </location>
</feature>
<feature type="compositionally biased region" description="Polar residues" evidence="6">
    <location>
        <begin position="45"/>
        <end position="55"/>
    </location>
</feature>
<evidence type="ECO:0000256" key="4">
    <source>
        <dbReference type="ARBA" id="ARBA00023212"/>
    </source>
</evidence>
<dbReference type="PANTHER" id="PTHR15012">
    <property type="entry name" value="APICAL PROTEIN/SHROOM-RELATED"/>
    <property type="match status" value="1"/>
</dbReference>
<dbReference type="Gene3D" id="6.10.250.3120">
    <property type="match status" value="1"/>
</dbReference>
<evidence type="ECO:0000256" key="1">
    <source>
        <dbReference type="ARBA" id="ARBA00004245"/>
    </source>
</evidence>
<dbReference type="PANTHER" id="PTHR15012:SF32">
    <property type="entry name" value="PROTEIN SHROOM"/>
    <property type="match status" value="1"/>
</dbReference>
<evidence type="ECO:0000256" key="3">
    <source>
        <dbReference type="ARBA" id="ARBA00022490"/>
    </source>
</evidence>
<proteinExistence type="inferred from homology"/>
<feature type="compositionally biased region" description="Polar residues" evidence="6">
    <location>
        <begin position="320"/>
        <end position="339"/>
    </location>
</feature>
<organism evidence="8 9">
    <name type="scientific">Nesidiocoris tenuis</name>
    <dbReference type="NCBI Taxonomy" id="355587"/>
    <lineage>
        <taxon>Eukaryota</taxon>
        <taxon>Metazoa</taxon>
        <taxon>Ecdysozoa</taxon>
        <taxon>Arthropoda</taxon>
        <taxon>Hexapoda</taxon>
        <taxon>Insecta</taxon>
        <taxon>Pterygota</taxon>
        <taxon>Neoptera</taxon>
        <taxon>Paraneoptera</taxon>
        <taxon>Hemiptera</taxon>
        <taxon>Heteroptera</taxon>
        <taxon>Panheteroptera</taxon>
        <taxon>Cimicomorpha</taxon>
        <taxon>Miridae</taxon>
        <taxon>Dicyphina</taxon>
        <taxon>Nesidiocoris</taxon>
    </lineage>
</organism>
<comment type="similarity">
    <text evidence="2">Belongs to the shroom family.</text>
</comment>
<feature type="coiled-coil region" evidence="5">
    <location>
        <begin position="455"/>
        <end position="482"/>
    </location>
</feature>
<sequence>MHYCKSCDELLGKAEIIFAIRSQSKASYLSYKREPKEKEKGLPNFQGSYKRTMSPNGARITDSDTCLSELTKSCSDLEIKSRTTIAPIDCDDVPPEKTDVRKPPVQPQADAVVESRENLSKTLPRNYSLATTTPAPPKTSTAATMTTAAKRTSRPPRAQSDPTSSAKVEKKNVAVSASTQDNLDEEGHAIEDGVTVGRGAVVLVGRSQSDRTGEGRSKESKMSDAASQTTPAPSPSPPPQSSSPSPSVVARRPLQEEIECDRLSRDLASQLSPSHKLHGILVPGPEVKRTTDYVSGLFRMDFAPRSRNSISSLPPNSLSVTSNGTDSESLTSSGPTSYPTCDRNSRLTSTAPPTTSPSMSSLQQKKHELMLRLSQKLNVLRSESVAVNEEISVNEALGLTVTERIEKLARPQEVAKFRLHVKEVGHITSLLLSLSGRLARAENALLTLAASHQDRKMYEEKRDKLLCQLNEAKQLKSNIDQRSNNVSSMLYNYLTGEEYTDYDHFINMKSKLLVDSREIAEKIQLGEEQLSALKETLDQVR</sequence>
<keyword evidence="5" id="KW-0175">Coiled coil</keyword>
<keyword evidence="9" id="KW-1185">Reference proteome</keyword>
<reference evidence="8 9" key="1">
    <citation type="submission" date="2023-09" db="EMBL/GenBank/DDBJ databases">
        <title>Nesidiocoris tenuis whole genome shotgun sequence.</title>
        <authorList>
            <person name="Shibata T."/>
            <person name="Shimoda M."/>
            <person name="Kobayashi T."/>
            <person name="Uehara T."/>
        </authorList>
    </citation>
    <scope>NUCLEOTIDE SEQUENCE [LARGE SCALE GENOMIC DNA]</scope>
    <source>
        <strain evidence="8 9">Japan</strain>
    </source>
</reference>
<evidence type="ECO:0000259" key="7">
    <source>
        <dbReference type="PROSITE" id="PS51307"/>
    </source>
</evidence>
<evidence type="ECO:0000256" key="5">
    <source>
        <dbReference type="SAM" id="Coils"/>
    </source>
</evidence>
<feature type="compositionally biased region" description="Basic and acidic residues" evidence="6">
    <location>
        <begin position="208"/>
        <end position="222"/>
    </location>
</feature>
<feature type="region of interest" description="Disordered" evidence="6">
    <location>
        <begin position="88"/>
        <end position="251"/>
    </location>
</feature>
<dbReference type="EMBL" id="AP028922">
    <property type="protein sequence ID" value="BET02697.1"/>
    <property type="molecule type" value="Genomic_DNA"/>
</dbReference>
<dbReference type="InterPro" id="IPR027685">
    <property type="entry name" value="Shroom_fam"/>
</dbReference>